<dbReference type="AlphaFoldDB" id="W2TYI6"/>
<organism evidence="1 2">
    <name type="scientific">Necator americanus</name>
    <name type="common">Human hookworm</name>
    <dbReference type="NCBI Taxonomy" id="51031"/>
    <lineage>
        <taxon>Eukaryota</taxon>
        <taxon>Metazoa</taxon>
        <taxon>Ecdysozoa</taxon>
        <taxon>Nematoda</taxon>
        <taxon>Chromadorea</taxon>
        <taxon>Rhabditida</taxon>
        <taxon>Rhabditina</taxon>
        <taxon>Rhabditomorpha</taxon>
        <taxon>Strongyloidea</taxon>
        <taxon>Ancylostomatidae</taxon>
        <taxon>Bunostominae</taxon>
        <taxon>Necator</taxon>
    </lineage>
</organism>
<gene>
    <name evidence="1" type="ORF">NECAME_16047</name>
</gene>
<name>W2TYI6_NECAM</name>
<keyword evidence="2" id="KW-1185">Reference proteome</keyword>
<sequence>MNEKMISPVPPIKLAVAGTCRNSTSITEKFEYDLSLWNDYLNMLAKRKTDCGVPATVTSALFSENNHYCYNQKY</sequence>
<dbReference type="Proteomes" id="UP000053676">
    <property type="component" value="Unassembled WGS sequence"/>
</dbReference>
<evidence type="ECO:0000313" key="2">
    <source>
        <dbReference type="Proteomes" id="UP000053676"/>
    </source>
</evidence>
<proteinExistence type="predicted"/>
<evidence type="ECO:0000313" key="1">
    <source>
        <dbReference type="EMBL" id="ETN86908.1"/>
    </source>
</evidence>
<dbReference type="KEGG" id="nai:NECAME_16047"/>
<accession>W2TYI6</accession>
<dbReference type="EMBL" id="KI657473">
    <property type="protein sequence ID" value="ETN86908.1"/>
    <property type="molecule type" value="Genomic_DNA"/>
</dbReference>
<reference evidence="2" key="1">
    <citation type="journal article" date="2014" name="Nat. Genet.">
        <title>Genome of the human hookworm Necator americanus.</title>
        <authorList>
            <person name="Tang Y.T."/>
            <person name="Gao X."/>
            <person name="Rosa B.A."/>
            <person name="Abubucker S."/>
            <person name="Hallsworth-Pepin K."/>
            <person name="Martin J."/>
            <person name="Tyagi R."/>
            <person name="Heizer E."/>
            <person name="Zhang X."/>
            <person name="Bhonagiri-Palsikar V."/>
            <person name="Minx P."/>
            <person name="Warren W.C."/>
            <person name="Wang Q."/>
            <person name="Zhan B."/>
            <person name="Hotez P.J."/>
            <person name="Sternberg P.W."/>
            <person name="Dougall A."/>
            <person name="Gaze S.T."/>
            <person name="Mulvenna J."/>
            <person name="Sotillo J."/>
            <person name="Ranganathan S."/>
            <person name="Rabelo E.M."/>
            <person name="Wilson R.K."/>
            <person name="Felgner P.L."/>
            <person name="Bethony J."/>
            <person name="Hawdon J.M."/>
            <person name="Gasser R.B."/>
            <person name="Loukas A."/>
            <person name="Mitreva M."/>
        </authorList>
    </citation>
    <scope>NUCLEOTIDE SEQUENCE [LARGE SCALE GENOMIC DNA]</scope>
</reference>
<protein>
    <submittedName>
        <fullName evidence="1">Uncharacterized protein</fullName>
    </submittedName>
</protein>